<dbReference type="GO" id="GO:0043190">
    <property type="term" value="C:ATP-binding cassette (ABC) transporter complex"/>
    <property type="evidence" value="ECO:0007669"/>
    <property type="project" value="InterPro"/>
</dbReference>
<sequence>MHQTASVDNRSLDYTLKADAEGILHAVVRGRMEAGSIGPLWKELASKLKKNRAGLVLDVEKVDYMDMSGQALLLHFSRQMQDRNLSVEVRGLRPELREIQEEIDCFDCRPRPMQRKLSALEELGRAAVNLGRDTRQFFSFVGEFVSSFAYSLTHPGTVRWKDVLSHMEAVGGRAVFIIALMGFLIGVIIAFQTAITLRAFGAEIFVAKLLGLSIVRELGPLVTSIILAGRSGSAFAAEIGTMKTNEEINALQTMGLSPVRFLVVPRMLAAMLVTPLLCIFFLLFSFIGGALVMLSMDFTLTTYIHQLKTSVGMTDFLGSMVKVFVFSILVAWIGCVRGLQTGSGASAVGRSTTSAVVSAIVLIILADGIFAVVYYMLGI</sequence>
<dbReference type="EMBL" id="ACJN02000003">
    <property type="protein sequence ID" value="EFI33877.1"/>
    <property type="molecule type" value="Genomic_DNA"/>
</dbReference>
<dbReference type="Proteomes" id="UP000005496">
    <property type="component" value="Unassembled WGS sequence"/>
</dbReference>
<organism evidence="3 4">
    <name type="scientific">Desulfonatronospira thiodismutans ASO3-1</name>
    <dbReference type="NCBI Taxonomy" id="555779"/>
    <lineage>
        <taxon>Bacteria</taxon>
        <taxon>Pseudomonadati</taxon>
        <taxon>Thermodesulfobacteriota</taxon>
        <taxon>Desulfovibrionia</taxon>
        <taxon>Desulfovibrionales</taxon>
        <taxon>Desulfonatronovibrionaceae</taxon>
        <taxon>Desulfonatronospira</taxon>
    </lineage>
</organism>
<feature type="transmembrane region" description="Helical" evidence="1">
    <location>
        <begin position="354"/>
        <end position="377"/>
    </location>
</feature>
<comment type="caution">
    <text evidence="1">Lacks conserved residue(s) required for the propagation of feature annotation.</text>
</comment>
<evidence type="ECO:0000259" key="2">
    <source>
        <dbReference type="PROSITE" id="PS50801"/>
    </source>
</evidence>
<dbReference type="Gene3D" id="3.30.750.24">
    <property type="entry name" value="STAS domain"/>
    <property type="match status" value="1"/>
</dbReference>
<dbReference type="CDD" id="cd07043">
    <property type="entry name" value="STAS_anti-anti-sigma_factors"/>
    <property type="match status" value="1"/>
</dbReference>
<dbReference type="InterPro" id="IPR030802">
    <property type="entry name" value="Permease_MalE"/>
</dbReference>
<dbReference type="InterPro" id="IPR002645">
    <property type="entry name" value="STAS_dom"/>
</dbReference>
<feature type="transmembrane region" description="Helical" evidence="1">
    <location>
        <begin position="316"/>
        <end position="334"/>
    </location>
</feature>
<dbReference type="InterPro" id="IPR003453">
    <property type="entry name" value="ABC_MlaE_roteobac"/>
</dbReference>
<proteinExistence type="inferred from homology"/>
<accession>D6ST61</accession>
<evidence type="ECO:0000313" key="4">
    <source>
        <dbReference type="Proteomes" id="UP000005496"/>
    </source>
</evidence>
<dbReference type="Pfam" id="PF13466">
    <property type="entry name" value="STAS_2"/>
    <property type="match status" value="1"/>
</dbReference>
<keyword evidence="1" id="KW-0812">Transmembrane</keyword>
<dbReference type="PANTHER" id="PTHR30188:SF3">
    <property type="entry name" value="ABC TRANSPORTER PERMEASE"/>
    <property type="match status" value="1"/>
</dbReference>
<evidence type="ECO:0000256" key="1">
    <source>
        <dbReference type="RuleBase" id="RU362044"/>
    </source>
</evidence>
<dbReference type="eggNOG" id="COG0767">
    <property type="taxonomic scope" value="Bacteria"/>
</dbReference>
<gene>
    <name evidence="3" type="ORF">Dthio_PD1216</name>
</gene>
<comment type="similarity">
    <text evidence="1">Belongs to the MlaE permease family.</text>
</comment>
<protein>
    <recommendedName>
        <fullName evidence="2">STAS domain-containing protein</fullName>
    </recommendedName>
</protein>
<feature type="transmembrane region" description="Helical" evidence="1">
    <location>
        <begin position="174"/>
        <end position="195"/>
    </location>
</feature>
<name>D6ST61_9BACT</name>
<feature type="domain" description="STAS" evidence="2">
    <location>
        <begin position="13"/>
        <end position="99"/>
    </location>
</feature>
<reference evidence="3" key="1">
    <citation type="submission" date="2010-05" db="EMBL/GenBank/DDBJ databases">
        <title>The draft genome of Desulfonatronospira thiodismutans ASO3-1.</title>
        <authorList>
            <consortium name="US DOE Joint Genome Institute (JGI-PGF)"/>
            <person name="Lucas S."/>
            <person name="Copeland A."/>
            <person name="Lapidus A."/>
            <person name="Cheng J.-F."/>
            <person name="Bruce D."/>
            <person name="Goodwin L."/>
            <person name="Pitluck S."/>
            <person name="Chertkov O."/>
            <person name="Brettin T."/>
            <person name="Detter J.C."/>
            <person name="Han C."/>
            <person name="Land M.L."/>
            <person name="Hauser L."/>
            <person name="Kyrpides N."/>
            <person name="Mikhailova N."/>
            <person name="Muyzer G."/>
            <person name="Woyke T."/>
        </authorList>
    </citation>
    <scope>NUCLEOTIDE SEQUENCE [LARGE SCALE GENOMIC DNA]</scope>
    <source>
        <strain evidence="3">ASO3-1</strain>
    </source>
</reference>
<dbReference type="RefSeq" id="WP_008871226.1">
    <property type="nucleotide sequence ID" value="NZ_ACJN02000003.1"/>
</dbReference>
<dbReference type="Pfam" id="PF02405">
    <property type="entry name" value="MlaE"/>
    <property type="match status" value="1"/>
</dbReference>
<dbReference type="InterPro" id="IPR058548">
    <property type="entry name" value="MlaB-like_STAS"/>
</dbReference>
<dbReference type="PANTHER" id="PTHR30188">
    <property type="entry name" value="ABC TRANSPORTER PERMEASE PROTEIN-RELATED"/>
    <property type="match status" value="1"/>
</dbReference>
<feature type="transmembrane region" description="Helical" evidence="1">
    <location>
        <begin position="267"/>
        <end position="295"/>
    </location>
</feature>
<dbReference type="SUPFAM" id="SSF52091">
    <property type="entry name" value="SpoIIaa-like"/>
    <property type="match status" value="1"/>
</dbReference>
<comment type="caution">
    <text evidence="3">The sequence shown here is derived from an EMBL/GenBank/DDBJ whole genome shotgun (WGS) entry which is preliminary data.</text>
</comment>
<dbReference type="InterPro" id="IPR036513">
    <property type="entry name" value="STAS_dom_sf"/>
</dbReference>
<dbReference type="OrthoDB" id="9805022at2"/>
<keyword evidence="1" id="KW-1133">Transmembrane helix</keyword>
<dbReference type="NCBIfam" id="TIGR00056">
    <property type="entry name" value="MlaE family lipid ABC transporter permease subunit"/>
    <property type="match status" value="1"/>
</dbReference>
<keyword evidence="1" id="KW-0472">Membrane</keyword>
<dbReference type="AlphaFoldDB" id="D6ST61"/>
<dbReference type="GO" id="GO:0005548">
    <property type="term" value="F:phospholipid transporter activity"/>
    <property type="evidence" value="ECO:0007669"/>
    <property type="project" value="TreeGrafter"/>
</dbReference>
<dbReference type="PROSITE" id="PS50801">
    <property type="entry name" value="STAS"/>
    <property type="match status" value="1"/>
</dbReference>
<keyword evidence="4" id="KW-1185">Reference proteome</keyword>
<evidence type="ECO:0000313" key="3">
    <source>
        <dbReference type="EMBL" id="EFI33877.1"/>
    </source>
</evidence>